<reference evidence="1 2" key="1">
    <citation type="submission" date="2019-11" db="EMBL/GenBank/DDBJ databases">
        <title>Genome sequences of 17 halophilic strains isolated from different environments.</title>
        <authorList>
            <person name="Furrow R.E."/>
        </authorList>
    </citation>
    <scope>NUCLEOTIDE SEQUENCE [LARGE SCALE GENOMIC DNA]</scope>
    <source>
        <strain evidence="1 2">SL-4</strain>
    </source>
</reference>
<evidence type="ECO:0000313" key="1">
    <source>
        <dbReference type="EMBL" id="MYL70684.1"/>
    </source>
</evidence>
<dbReference type="Proteomes" id="UP000450457">
    <property type="component" value="Unassembled WGS sequence"/>
</dbReference>
<dbReference type="PIRSF" id="PIRSF012608">
    <property type="entry name" value="UCP012608"/>
    <property type="match status" value="1"/>
</dbReference>
<evidence type="ECO:0000313" key="2">
    <source>
        <dbReference type="Proteomes" id="UP000450457"/>
    </source>
</evidence>
<dbReference type="OrthoDB" id="9789360at2"/>
<gene>
    <name evidence="1" type="ORF">GLW00_07475</name>
</gene>
<proteinExistence type="predicted"/>
<name>A0A845FA68_9BACI</name>
<accession>A0A845FA68</accession>
<organism evidence="1 2">
    <name type="scientific">Halobacillus litoralis</name>
    <dbReference type="NCBI Taxonomy" id="45668"/>
    <lineage>
        <taxon>Bacteria</taxon>
        <taxon>Bacillati</taxon>
        <taxon>Bacillota</taxon>
        <taxon>Bacilli</taxon>
        <taxon>Bacillales</taxon>
        <taxon>Bacillaceae</taxon>
        <taxon>Halobacillus</taxon>
    </lineage>
</organism>
<comment type="caution">
    <text evidence="1">The sequence shown here is derived from an EMBL/GenBank/DDBJ whole genome shotgun (WGS) entry which is preliminary data.</text>
</comment>
<dbReference type="InterPro" id="IPR011200">
    <property type="entry name" value="UCP012608"/>
</dbReference>
<dbReference type="GeneID" id="78006825"/>
<dbReference type="Pfam" id="PF10094">
    <property type="entry name" value="DUF2332"/>
    <property type="match status" value="1"/>
</dbReference>
<dbReference type="RefSeq" id="WP_160912718.1">
    <property type="nucleotide sequence ID" value="NZ_WMFA01000002.1"/>
</dbReference>
<protein>
    <submittedName>
        <fullName evidence="1">DUF2332 family protein</fullName>
    </submittedName>
</protein>
<dbReference type="AlphaFoldDB" id="A0A845FA68"/>
<sequence>MKIQRLAERFIDFAREECEGSSDLYKQLSLQIAEDAYVLHLCLKAKEGQPVPNLLFAAVHDLLLRGTDHELRSFYPSVTDKPEKERNPFPIFKAFCMENEEAVIHRLQTKRVQTNEVRRCAYLYPVFCSIHQQTEKPLSLIEIGTSAGLQLLWDQYSYSYGDDGSYGNPDSFVHLTSKVRKGELPLDALEQIPPVKERIGIDLHVSDLTKEEDVHCLKALIWPEHEERRKNFETAVQQLRLHPPVLKEGDGVTMLPEIADGIPEDTTLCIFHTHVANQMPESIKDDLLRQVARIGEKRDVYHIYNNMNDRKLHMDSVVSGRFKTKTIGDTDGHGRWFDWEFGLH</sequence>
<dbReference type="EMBL" id="WMFA01000002">
    <property type="protein sequence ID" value="MYL70684.1"/>
    <property type="molecule type" value="Genomic_DNA"/>
</dbReference>